<evidence type="ECO:0000259" key="1">
    <source>
        <dbReference type="Pfam" id="PF13847"/>
    </source>
</evidence>
<dbReference type="AlphaFoldDB" id="A0AAD9QUA0"/>
<comment type="caution">
    <text evidence="2">The sequence shown here is derived from an EMBL/GenBank/DDBJ whole genome shotgun (WGS) entry which is preliminary data.</text>
</comment>
<keyword evidence="2" id="KW-0489">Methyltransferase</keyword>
<organism evidence="2 3">
    <name type="scientific">Acropora cervicornis</name>
    <name type="common">Staghorn coral</name>
    <dbReference type="NCBI Taxonomy" id="6130"/>
    <lineage>
        <taxon>Eukaryota</taxon>
        <taxon>Metazoa</taxon>
        <taxon>Cnidaria</taxon>
        <taxon>Anthozoa</taxon>
        <taxon>Hexacorallia</taxon>
        <taxon>Scleractinia</taxon>
        <taxon>Astrocoeniina</taxon>
        <taxon>Acroporidae</taxon>
        <taxon>Acropora</taxon>
    </lineage>
</organism>
<dbReference type="PANTHER" id="PTHR43861">
    <property type="entry name" value="TRANS-ACONITATE 2-METHYLTRANSFERASE-RELATED"/>
    <property type="match status" value="1"/>
</dbReference>
<keyword evidence="3" id="KW-1185">Reference proteome</keyword>
<feature type="domain" description="Methyltransferase" evidence="1">
    <location>
        <begin position="280"/>
        <end position="397"/>
    </location>
</feature>
<keyword evidence="2" id="KW-0808">Transferase</keyword>
<evidence type="ECO:0000313" key="2">
    <source>
        <dbReference type="EMBL" id="KAK2567667.1"/>
    </source>
</evidence>
<dbReference type="EMBL" id="JARQWQ010000014">
    <property type="protein sequence ID" value="KAK2567667.1"/>
    <property type="molecule type" value="Genomic_DNA"/>
</dbReference>
<gene>
    <name evidence="2" type="ORF">P5673_008521</name>
</gene>
<dbReference type="Pfam" id="PF13847">
    <property type="entry name" value="Methyltransf_31"/>
    <property type="match status" value="3"/>
</dbReference>
<dbReference type="InterPro" id="IPR025714">
    <property type="entry name" value="Methyltranfer_dom"/>
</dbReference>
<accession>A0AAD9QUA0</accession>
<sequence>MNASSPAHAYQKISEVQREHGQKLIHEELQPRPGDIVLDLGCGTGELSAYIAELVAENGKVLGVDPDSERIKLAQSAHKGIKNLTFVEGSTSHFPNLGSGNFDLIYSNHVLHWVFNKPEAFKNMFCSLKPGGIIKLNYSDHLPPNIECVFRELNAENYDVILKMFDFQKRSVIEEMCRNAGFDVIKSYDLFFGDVVHKNVDSLLFSFWAATNGVFDPNLATDEIRRSFCDRHSDSEGEVGGIRLRRTEMDFYTHAYQKISEVQREHGKKLIHEELQPRPGDIVLDLGCGTGELSAYIAELVAENGKVLGVDPDSERIKLAQSAHKGIKNLTFVEGSTSHFPNLGSENFDLIYSNHVLHWVFNKPEAFKNMFCSLKPGGMMTLSYSDHLPPIVECVFRELNAENYDVILKMYDFQKRSVIEEMCRNAGFDVIKSYDLRTGDFVQKNVDSLLCVFWATTNGVFDLNLATDEIRRSFCDRHSDSEGEVGGIRLRRTEMDFYTHRLLLTERDTPIPIMNASSPAHAYQKISEVQREHGKKLIHEELQPRPGDIVLDLGCGTGELSAYIAELVAENGKVLGVDPDSERIKLAQSAHKGIKNLTFGEGSTSHFPNLGSENFDLIYSNHVLHRVFNKPEALSNIFSSLKPGGKVNLVYESGDGVLLFLWATTNGVFDRKHVTDERLRSFCNRHSDLQGKAGGIRLRTTENDFYSVTIAKKPAHS</sequence>
<proteinExistence type="predicted"/>
<evidence type="ECO:0000313" key="3">
    <source>
        <dbReference type="Proteomes" id="UP001249851"/>
    </source>
</evidence>
<feature type="domain" description="Methyltransferase" evidence="1">
    <location>
        <begin position="547"/>
        <end position="648"/>
    </location>
</feature>
<protein>
    <submittedName>
        <fullName evidence="2">Arsenite methyltransferase</fullName>
    </submittedName>
</protein>
<feature type="domain" description="Methyltransferase" evidence="1">
    <location>
        <begin position="34"/>
        <end position="152"/>
    </location>
</feature>
<dbReference type="PANTHER" id="PTHR43861:SF1">
    <property type="entry name" value="TRANS-ACONITATE 2-METHYLTRANSFERASE"/>
    <property type="match status" value="1"/>
</dbReference>
<reference evidence="2" key="1">
    <citation type="journal article" date="2023" name="G3 (Bethesda)">
        <title>Whole genome assembly and annotation of the endangered Caribbean coral Acropora cervicornis.</title>
        <authorList>
            <person name="Selwyn J.D."/>
            <person name="Vollmer S.V."/>
        </authorList>
    </citation>
    <scope>NUCLEOTIDE SEQUENCE</scope>
    <source>
        <strain evidence="2">K2</strain>
    </source>
</reference>
<reference evidence="2" key="2">
    <citation type="journal article" date="2023" name="Science">
        <title>Genomic signatures of disease resistance in endangered staghorn corals.</title>
        <authorList>
            <person name="Vollmer S.V."/>
            <person name="Selwyn J.D."/>
            <person name="Despard B.A."/>
            <person name="Roesel C.L."/>
        </authorList>
    </citation>
    <scope>NUCLEOTIDE SEQUENCE</scope>
    <source>
        <strain evidence="2">K2</strain>
    </source>
</reference>
<dbReference type="SUPFAM" id="SSF53335">
    <property type="entry name" value="S-adenosyl-L-methionine-dependent methyltransferases"/>
    <property type="match status" value="3"/>
</dbReference>
<name>A0AAD9QUA0_ACRCE</name>
<dbReference type="CDD" id="cd02440">
    <property type="entry name" value="AdoMet_MTases"/>
    <property type="match status" value="3"/>
</dbReference>
<dbReference type="GO" id="GO:0032259">
    <property type="term" value="P:methylation"/>
    <property type="evidence" value="ECO:0007669"/>
    <property type="project" value="UniProtKB-KW"/>
</dbReference>
<dbReference type="InterPro" id="IPR029063">
    <property type="entry name" value="SAM-dependent_MTases_sf"/>
</dbReference>
<dbReference type="Proteomes" id="UP001249851">
    <property type="component" value="Unassembled WGS sequence"/>
</dbReference>
<dbReference type="GO" id="GO:0008168">
    <property type="term" value="F:methyltransferase activity"/>
    <property type="evidence" value="ECO:0007669"/>
    <property type="project" value="UniProtKB-KW"/>
</dbReference>
<dbReference type="Gene3D" id="3.40.50.150">
    <property type="entry name" value="Vaccinia Virus protein VP39"/>
    <property type="match status" value="3"/>
</dbReference>